<dbReference type="EMBL" id="SJPJ01000001">
    <property type="protein sequence ID" value="TWT83308.1"/>
    <property type="molecule type" value="Genomic_DNA"/>
</dbReference>
<dbReference type="SUPFAM" id="SSF51445">
    <property type="entry name" value="(Trans)glycosidases"/>
    <property type="match status" value="1"/>
</dbReference>
<dbReference type="Gene3D" id="2.60.120.430">
    <property type="entry name" value="Galactose-binding lectin"/>
    <property type="match status" value="1"/>
</dbReference>
<sequence>MSTRFSATNSLWHSLSTLPLRFGLPLLALGLVLCPVVVSAQKPLLKIDKSFDLTLVSASRVELQVVSSGDDHVIKMTTMADKDWPGITYRPDEQSRDMSRFSSIAVDVRNIGDHELTFAMRIDSLDSDVKEVENNRDSKTEQVDLAPGEKQTLRVTLSRKMPDRLKGRLIGMRSNPVGLNEEGGLAVDWIDQIILFAFKKPYAQTVEISNLRLDGEASEKIWFDDAVDPFPMIDTFGQYMHDDWPGKTHLQQELVQKKEQEQKDISADPAPTQWDTFGGYAAGPQFERSEHFRTRKYQGRWWLVDPEGYLFWSHGIDCVNSNNATTPITDREFYFADLPAKDSPLAVFYGGGDWAPHGYYEGRGHYKTFNFTGANLYRKYGGDWKAIFNRRCHERLRSWGLNTIANWSDKSIYRMNRTPYVVTSGTGGRRIEGSTGYWGKFPDPFDPGFAEATAKHMEYRREEANSTWCVGIFVDNELAWGDELSLAIAALQSPADQPAKIAFVKDLKAKYSEVSLLNEKWGTEYGSWDALLTQQESPDAEKAEDDLRAFYSHVADEYFRVCRDAVKTVAPETLYLGCRFAWVNDRAVRSAAKFCDVIGFNCYKYSVADYKLPDGVDMPAIIGEYHFGALDRGMFHTGLKPVENQQVRAEAYRSYLTGALKNPMWVGAHWFQYGDQATTGRGDGENYQIGFVDITDTPYLETIEASREIGKSMYLLRLQK</sequence>
<evidence type="ECO:0008006" key="3">
    <source>
        <dbReference type="Google" id="ProtNLM"/>
    </source>
</evidence>
<dbReference type="OrthoDB" id="9760450at2"/>
<keyword evidence="2" id="KW-1185">Reference proteome</keyword>
<gene>
    <name evidence="1" type="ORF">CA13_47730</name>
</gene>
<comment type="caution">
    <text evidence="1">The sequence shown here is derived from an EMBL/GenBank/DDBJ whole genome shotgun (WGS) entry which is preliminary data.</text>
</comment>
<organism evidence="1 2">
    <name type="scientific">Novipirellula herctigrandis</name>
    <dbReference type="NCBI Taxonomy" id="2527986"/>
    <lineage>
        <taxon>Bacteria</taxon>
        <taxon>Pseudomonadati</taxon>
        <taxon>Planctomycetota</taxon>
        <taxon>Planctomycetia</taxon>
        <taxon>Pirellulales</taxon>
        <taxon>Pirellulaceae</taxon>
        <taxon>Novipirellula</taxon>
    </lineage>
</organism>
<evidence type="ECO:0000313" key="2">
    <source>
        <dbReference type="Proteomes" id="UP000315010"/>
    </source>
</evidence>
<reference evidence="1 2" key="1">
    <citation type="submission" date="2019-02" db="EMBL/GenBank/DDBJ databases">
        <title>Deep-cultivation of Planctomycetes and their phenomic and genomic characterization uncovers novel biology.</title>
        <authorList>
            <person name="Wiegand S."/>
            <person name="Jogler M."/>
            <person name="Boedeker C."/>
            <person name="Pinto D."/>
            <person name="Vollmers J."/>
            <person name="Rivas-Marin E."/>
            <person name="Kohn T."/>
            <person name="Peeters S.H."/>
            <person name="Heuer A."/>
            <person name="Rast P."/>
            <person name="Oberbeckmann S."/>
            <person name="Bunk B."/>
            <person name="Jeske O."/>
            <person name="Meyerdierks A."/>
            <person name="Storesund J.E."/>
            <person name="Kallscheuer N."/>
            <person name="Luecker S."/>
            <person name="Lage O.M."/>
            <person name="Pohl T."/>
            <person name="Merkel B.J."/>
            <person name="Hornburger P."/>
            <person name="Mueller R.-W."/>
            <person name="Bruemmer F."/>
            <person name="Labrenz M."/>
            <person name="Spormann A.M."/>
            <person name="Op Den Camp H."/>
            <person name="Overmann J."/>
            <person name="Amann R."/>
            <person name="Jetten M.S.M."/>
            <person name="Mascher T."/>
            <person name="Medema M.H."/>
            <person name="Devos D.P."/>
            <person name="Kaster A.-K."/>
            <person name="Ovreas L."/>
            <person name="Rohde M."/>
            <person name="Galperin M.Y."/>
            <person name="Jogler C."/>
        </authorList>
    </citation>
    <scope>NUCLEOTIDE SEQUENCE [LARGE SCALE GENOMIC DNA]</scope>
    <source>
        <strain evidence="1 2">CA13</strain>
    </source>
</reference>
<name>A0A5C5Z7U1_9BACT</name>
<dbReference type="Proteomes" id="UP000315010">
    <property type="component" value="Unassembled WGS sequence"/>
</dbReference>
<dbReference type="InterPro" id="IPR017853">
    <property type="entry name" value="GH"/>
</dbReference>
<evidence type="ECO:0000313" key="1">
    <source>
        <dbReference type="EMBL" id="TWT83308.1"/>
    </source>
</evidence>
<dbReference type="Gene3D" id="3.20.20.80">
    <property type="entry name" value="Glycosidases"/>
    <property type="match status" value="1"/>
</dbReference>
<dbReference type="AlphaFoldDB" id="A0A5C5Z7U1"/>
<accession>A0A5C5Z7U1</accession>
<protein>
    <recommendedName>
        <fullName evidence="3">Beta-agarase</fullName>
    </recommendedName>
</protein>
<proteinExistence type="predicted"/>